<evidence type="ECO:0000313" key="9">
    <source>
        <dbReference type="EMBL" id="KAK7340204.1"/>
    </source>
</evidence>
<feature type="binding site" evidence="6">
    <location>
        <position position="110"/>
    </location>
    <ligand>
        <name>S-adenosyl-L-methionine</name>
        <dbReference type="ChEBI" id="CHEBI:59789"/>
    </ligand>
</feature>
<evidence type="ECO:0000256" key="2">
    <source>
        <dbReference type="ARBA" id="ARBA00022603"/>
    </source>
</evidence>
<feature type="binding site" evidence="6">
    <location>
        <position position="131"/>
    </location>
    <ligand>
        <name>S-adenosyl-L-methionine</name>
        <dbReference type="ChEBI" id="CHEBI:59789"/>
    </ligand>
</feature>
<evidence type="ECO:0000256" key="1">
    <source>
        <dbReference type="ARBA" id="ARBA00022552"/>
    </source>
</evidence>
<evidence type="ECO:0000313" key="10">
    <source>
        <dbReference type="Proteomes" id="UP001367508"/>
    </source>
</evidence>
<dbReference type="FunFam" id="1.10.8.100:FF:000001">
    <property type="entry name" value="Ribosomal RNA small subunit methyltransferase A"/>
    <property type="match status" value="1"/>
</dbReference>
<evidence type="ECO:0000256" key="4">
    <source>
        <dbReference type="ARBA" id="ARBA00022691"/>
    </source>
</evidence>
<dbReference type="InterPro" id="IPR029063">
    <property type="entry name" value="SAM-dependent_MTases_sf"/>
</dbReference>
<accession>A0AAN9QLM6</accession>
<protein>
    <recommendedName>
        <fullName evidence="7">rRNA adenine N(6)-methyltransferase</fullName>
        <ecNumber evidence="7">2.1.1.-</ecNumber>
    </recommendedName>
</protein>
<dbReference type="Proteomes" id="UP001367508">
    <property type="component" value="Unassembled WGS sequence"/>
</dbReference>
<dbReference type="FunFam" id="3.40.50.150:FF:000265">
    <property type="entry name" value="rRNA adenine N(6)-methyltransferase"/>
    <property type="match status" value="1"/>
</dbReference>
<sequence>MSPSSLCSLQTLPPISHVTALNRRQKLPLSAHDSTAVVRRRTLYVNCAERSSRTSTRSTDDYHATLRALNSKGRFPRKSLGQHYMLNSDINEKLAGAAGVVQDDVVLEIGPGTGSLTNVLLNSGAFVLAVEKDKHMAALVSERFLSTGKLKVLTEDIVKCHVRSHMSSLVGSIKKIDPETRNAKVVANIPFNISTDVIKLLLPMGDIFSEVVLLLQDETAMRLVESSLRTPEYRPINVFVNFYSDPEYKFKVPRTNFFPQPNVDAAIVSFKLKLPSAYPQVSSSKSFFSMVNSAFNEKRKMLRKSLQHMCTSLEVEEALTSIGLLATSRPEELTLDDYVKLHNLIAKE</sequence>
<keyword evidence="3 6" id="KW-0808">Transferase</keyword>
<dbReference type="InterPro" id="IPR023165">
    <property type="entry name" value="rRNA_Ade_diMease-like_C"/>
</dbReference>
<dbReference type="GO" id="GO:0000179">
    <property type="term" value="F:rRNA (adenine-N6,N6-)-dimethyltransferase activity"/>
    <property type="evidence" value="ECO:0007669"/>
    <property type="project" value="UniProtKB-UniRule"/>
</dbReference>
<comment type="similarity">
    <text evidence="6 7">Belongs to the class I-like SAM-binding methyltransferase superfamily. rRNA adenine N(6)-methyltransferase family.</text>
</comment>
<name>A0AAN9QLM6_CANGL</name>
<dbReference type="InterPro" id="IPR011530">
    <property type="entry name" value="rRNA_adenine_dimethylase"/>
</dbReference>
<dbReference type="PROSITE" id="PS01131">
    <property type="entry name" value="RRNA_A_DIMETH"/>
    <property type="match status" value="1"/>
</dbReference>
<feature type="domain" description="Ribosomal RNA adenine methylase transferase N-terminal" evidence="8">
    <location>
        <begin position="90"/>
        <end position="274"/>
    </location>
</feature>
<dbReference type="AlphaFoldDB" id="A0AAN9QLM6"/>
<gene>
    <name evidence="9" type="ORF">VNO77_20901</name>
</gene>
<feature type="binding site" evidence="6">
    <location>
        <position position="156"/>
    </location>
    <ligand>
        <name>S-adenosyl-L-methionine</name>
        <dbReference type="ChEBI" id="CHEBI:59789"/>
    </ligand>
</feature>
<evidence type="ECO:0000256" key="5">
    <source>
        <dbReference type="ARBA" id="ARBA00022884"/>
    </source>
</evidence>
<organism evidence="9 10">
    <name type="scientific">Canavalia gladiata</name>
    <name type="common">Sword bean</name>
    <name type="synonym">Dolichos gladiatus</name>
    <dbReference type="NCBI Taxonomy" id="3824"/>
    <lineage>
        <taxon>Eukaryota</taxon>
        <taxon>Viridiplantae</taxon>
        <taxon>Streptophyta</taxon>
        <taxon>Embryophyta</taxon>
        <taxon>Tracheophyta</taxon>
        <taxon>Spermatophyta</taxon>
        <taxon>Magnoliopsida</taxon>
        <taxon>eudicotyledons</taxon>
        <taxon>Gunneridae</taxon>
        <taxon>Pentapetalae</taxon>
        <taxon>rosids</taxon>
        <taxon>fabids</taxon>
        <taxon>Fabales</taxon>
        <taxon>Fabaceae</taxon>
        <taxon>Papilionoideae</taxon>
        <taxon>50 kb inversion clade</taxon>
        <taxon>NPAAA clade</taxon>
        <taxon>indigoferoid/millettioid clade</taxon>
        <taxon>Phaseoleae</taxon>
        <taxon>Canavalia</taxon>
    </lineage>
</organism>
<comment type="caution">
    <text evidence="9">The sequence shown here is derived from an EMBL/GenBank/DDBJ whole genome shotgun (WGS) entry which is preliminary data.</text>
</comment>
<dbReference type="SMART" id="SM00650">
    <property type="entry name" value="rADc"/>
    <property type="match status" value="1"/>
</dbReference>
<dbReference type="GO" id="GO:0003723">
    <property type="term" value="F:RNA binding"/>
    <property type="evidence" value="ECO:0007669"/>
    <property type="project" value="UniProtKB-UniRule"/>
</dbReference>
<feature type="binding site" evidence="6">
    <location>
        <position position="83"/>
    </location>
    <ligand>
        <name>S-adenosyl-L-methionine</name>
        <dbReference type="ChEBI" id="CHEBI:59789"/>
    </ligand>
</feature>
<keyword evidence="10" id="KW-1185">Reference proteome</keyword>
<dbReference type="InterPro" id="IPR020596">
    <property type="entry name" value="rRNA_Ade_Mease_Trfase_CS"/>
</dbReference>
<dbReference type="EMBL" id="JAYMYQ010000004">
    <property type="protein sequence ID" value="KAK7340204.1"/>
    <property type="molecule type" value="Genomic_DNA"/>
</dbReference>
<keyword evidence="2 6" id="KW-0489">Methyltransferase</keyword>
<dbReference type="Pfam" id="PF00398">
    <property type="entry name" value="RrnaAD"/>
    <property type="match status" value="1"/>
</dbReference>
<proteinExistence type="inferred from homology"/>
<dbReference type="PANTHER" id="PTHR11727">
    <property type="entry name" value="DIMETHYLADENOSINE TRANSFERASE"/>
    <property type="match status" value="1"/>
</dbReference>
<evidence type="ECO:0000256" key="7">
    <source>
        <dbReference type="RuleBase" id="RU362106"/>
    </source>
</evidence>
<dbReference type="EC" id="2.1.1.-" evidence="7"/>
<dbReference type="PANTHER" id="PTHR11727:SF27">
    <property type="entry name" value="RIBOSOMAL RNA SMALL SUBUNIT METHYLTRANSFERASE, CHLOROPLASTIC"/>
    <property type="match status" value="1"/>
</dbReference>
<dbReference type="Gene3D" id="1.10.8.100">
    <property type="entry name" value="Ribosomal RNA adenine dimethylase-like, domain 2"/>
    <property type="match status" value="1"/>
</dbReference>
<dbReference type="InterPro" id="IPR020598">
    <property type="entry name" value="rRNA_Ade_methylase_Trfase_N"/>
</dbReference>
<reference evidence="9 10" key="1">
    <citation type="submission" date="2024-01" db="EMBL/GenBank/DDBJ databases">
        <title>The genomes of 5 underutilized Papilionoideae crops provide insights into root nodulation and disease resistanc.</title>
        <authorList>
            <person name="Jiang F."/>
        </authorList>
    </citation>
    <scope>NUCLEOTIDE SEQUENCE [LARGE SCALE GENOMIC DNA]</scope>
    <source>
        <strain evidence="9">LVBAO_FW01</strain>
        <tissue evidence="9">Leaves</tissue>
    </source>
</reference>
<dbReference type="SUPFAM" id="SSF53335">
    <property type="entry name" value="S-adenosyl-L-methionine-dependent methyltransferases"/>
    <property type="match status" value="1"/>
</dbReference>
<dbReference type="PROSITE" id="PS51689">
    <property type="entry name" value="SAM_RNA_A_N6_MT"/>
    <property type="match status" value="1"/>
</dbReference>
<keyword evidence="1 7" id="KW-0698">rRNA processing</keyword>
<evidence type="ECO:0000256" key="3">
    <source>
        <dbReference type="ARBA" id="ARBA00022679"/>
    </source>
</evidence>
<evidence type="ECO:0000259" key="8">
    <source>
        <dbReference type="SMART" id="SM00650"/>
    </source>
</evidence>
<dbReference type="InterPro" id="IPR001737">
    <property type="entry name" value="KsgA/Erm"/>
</dbReference>
<dbReference type="NCBIfam" id="TIGR00755">
    <property type="entry name" value="ksgA"/>
    <property type="match status" value="1"/>
</dbReference>
<keyword evidence="5 6" id="KW-0694">RNA-binding</keyword>
<evidence type="ECO:0000256" key="6">
    <source>
        <dbReference type="PROSITE-ProRule" id="PRU01026"/>
    </source>
</evidence>
<dbReference type="Gene3D" id="3.40.50.150">
    <property type="entry name" value="Vaccinia Virus protein VP39"/>
    <property type="match status" value="1"/>
</dbReference>
<feature type="binding site" evidence="6">
    <location>
        <position position="188"/>
    </location>
    <ligand>
        <name>S-adenosyl-L-methionine</name>
        <dbReference type="ChEBI" id="CHEBI:59789"/>
    </ligand>
</feature>
<feature type="binding site" evidence="6">
    <location>
        <position position="85"/>
    </location>
    <ligand>
        <name>S-adenosyl-L-methionine</name>
        <dbReference type="ChEBI" id="CHEBI:59789"/>
    </ligand>
</feature>
<keyword evidence="4 6" id="KW-0949">S-adenosyl-L-methionine</keyword>